<protein>
    <submittedName>
        <fullName evidence="1">Uncharacterized protein</fullName>
    </submittedName>
</protein>
<keyword evidence="2" id="KW-1185">Reference proteome</keyword>
<name>A0ABU0T689_9ACTN</name>
<organism evidence="1 2">
    <name type="scientific">Streptomyces umbrinus</name>
    <dbReference type="NCBI Taxonomy" id="67370"/>
    <lineage>
        <taxon>Bacteria</taxon>
        <taxon>Bacillati</taxon>
        <taxon>Actinomycetota</taxon>
        <taxon>Actinomycetes</taxon>
        <taxon>Kitasatosporales</taxon>
        <taxon>Streptomycetaceae</taxon>
        <taxon>Streptomyces</taxon>
        <taxon>Streptomyces phaeochromogenes group</taxon>
    </lineage>
</organism>
<dbReference type="Proteomes" id="UP001230328">
    <property type="component" value="Unassembled WGS sequence"/>
</dbReference>
<comment type="caution">
    <text evidence="1">The sequence shown here is derived from an EMBL/GenBank/DDBJ whole genome shotgun (WGS) entry which is preliminary data.</text>
</comment>
<sequence length="137" mass="14981">MEISKLTSAAVEALQHRESTGKAVTSVTVEPTRDDSGWISYEDTALVTHHDGETQTLNIRDTALSAALEQHADDEAELGSVPTVVIPVPLPDVTPNNRVRCEEHSGVHIETVPCRWPHNVTADGDWPQVGHPYRVTD</sequence>
<dbReference type="EMBL" id="JAUSZI010000002">
    <property type="protein sequence ID" value="MDQ1031322.1"/>
    <property type="molecule type" value="Genomic_DNA"/>
</dbReference>
<accession>A0ABU0T689</accession>
<evidence type="ECO:0000313" key="2">
    <source>
        <dbReference type="Proteomes" id="UP001230328"/>
    </source>
</evidence>
<proteinExistence type="predicted"/>
<dbReference type="RefSeq" id="WP_307527387.1">
    <property type="nucleotide sequence ID" value="NZ_JAUSZI010000002.1"/>
</dbReference>
<reference evidence="1 2" key="1">
    <citation type="submission" date="2023-07" db="EMBL/GenBank/DDBJ databases">
        <title>Comparative genomics of wheat-associated soil bacteria to identify genetic determinants of phenazine resistance.</title>
        <authorList>
            <person name="Mouncey N."/>
        </authorList>
    </citation>
    <scope>NUCLEOTIDE SEQUENCE [LARGE SCALE GENOMIC DNA]</scope>
    <source>
        <strain evidence="1 2">V2I4</strain>
    </source>
</reference>
<evidence type="ECO:0000313" key="1">
    <source>
        <dbReference type="EMBL" id="MDQ1031322.1"/>
    </source>
</evidence>
<gene>
    <name evidence="1" type="ORF">QF035_008904</name>
</gene>